<accession>A0A1H5V0N2</accession>
<dbReference type="PANTHER" id="PTHR37292:SF2">
    <property type="entry name" value="DUF262 DOMAIN-CONTAINING PROTEIN"/>
    <property type="match status" value="1"/>
</dbReference>
<dbReference type="AlphaFoldDB" id="A0A1H5V0N2"/>
<evidence type="ECO:0000313" key="2">
    <source>
        <dbReference type="EMBL" id="SEF80251.1"/>
    </source>
</evidence>
<sequence>MKENFIFTLKEISEWVKHDSLVDIPALQRGLVWKPKQVELLWDSILRGFPIGSFMLSDVVDGQSKAMYYLMDGQQRFNAISLGFNSEKDANAMLWIDVNPSEVKGTTRAYWVKATTDAHPWGFHNNDDCTVLNTSEKRAAMSIFGLENKNIYNDKISIQQTWPYFAKCPIPLSIVLSASTDGEEDFLRDIKDGFENFCPNSEYKKNIHLVDNDVIKLYEAFKRLKDYKVGCCHLPLDVMKKETEEDRTDQTTLEVLFNRINTGGTRISQDDLNYSAIKAYWPTIKNKNDELAKSYMNPSKLVMLSFRLAALLNINNEKWVSDYSIKQIRTLAKSNEKKAIENLYNDKISGIDSILKRIDEWLGVNQADGVPAILRTSIAYKSPDVYLLLMYFAKRSFNDDIEIIPAEIKALAFALHWFGNNKKAVAEDIYKRCKAAIKIDAILESLSQSFHDCNILHVYSVEDVRNWYTNQCRPEWNFNKMEDTNAWIHFFNRIFRYSSSEAREMLLYAQRHYINTHFSNYDPARSDLWEDYNRPWDFDHIIPQDWVNNKRQEYRAFDQIWLNCIGNMAAISYEINRGKGNREEFEEYENNQDSLLFDKRSKEISSDLTKDKEQSAEFASITFDRFIKIYQQTYKLIGCLFNRINLSNNLLERKQLFTKIIESTGAKAYFATEGGKEYEVKREQDWAREWIGVGVVIGDYYTCLEWSAVKDENGNPTNVEIGIRKAPTSHVTQERRDLIKDLKGVEAYQQETNNDWWYYWRDGSKLVNDYDNSQDKIQNIIDEIQRIVTLLEDKI</sequence>
<dbReference type="PANTHER" id="PTHR37292">
    <property type="entry name" value="VNG6097C"/>
    <property type="match status" value="1"/>
</dbReference>
<evidence type="ECO:0000259" key="1">
    <source>
        <dbReference type="Pfam" id="PF03235"/>
    </source>
</evidence>
<dbReference type="RefSeq" id="WP_103915641.1">
    <property type="nucleotide sequence ID" value="NZ_FNUV01000004.1"/>
</dbReference>
<reference evidence="2 3" key="1">
    <citation type="submission" date="2016-10" db="EMBL/GenBank/DDBJ databases">
        <authorList>
            <person name="de Groot N.N."/>
        </authorList>
    </citation>
    <scope>NUCLEOTIDE SEQUENCE [LARGE SCALE GENOMIC DNA]</scope>
    <source>
        <strain evidence="2 3">AR32</strain>
    </source>
</reference>
<dbReference type="InterPro" id="IPR004919">
    <property type="entry name" value="GmrSD_N"/>
</dbReference>
<organism evidence="2 3">
    <name type="scientific">Xylanibacter ruminicola</name>
    <name type="common">Prevotella ruminicola</name>
    <dbReference type="NCBI Taxonomy" id="839"/>
    <lineage>
        <taxon>Bacteria</taxon>
        <taxon>Pseudomonadati</taxon>
        <taxon>Bacteroidota</taxon>
        <taxon>Bacteroidia</taxon>
        <taxon>Bacteroidales</taxon>
        <taxon>Prevotellaceae</taxon>
        <taxon>Xylanibacter</taxon>
    </lineage>
</organism>
<proteinExistence type="predicted"/>
<dbReference type="EMBL" id="FNUV01000004">
    <property type="protein sequence ID" value="SEF80251.1"/>
    <property type="molecule type" value="Genomic_DNA"/>
</dbReference>
<evidence type="ECO:0000313" key="3">
    <source>
        <dbReference type="Proteomes" id="UP000236735"/>
    </source>
</evidence>
<protein>
    <recommendedName>
        <fullName evidence="1">GmrSD restriction endonucleases N-terminal domain-containing protein</fullName>
    </recommendedName>
</protein>
<dbReference type="Proteomes" id="UP000236735">
    <property type="component" value="Unassembled WGS sequence"/>
</dbReference>
<gene>
    <name evidence="2" type="ORF">SAMN05216354_1641</name>
</gene>
<feature type="domain" description="GmrSD restriction endonucleases N-terminal" evidence="1">
    <location>
        <begin position="15"/>
        <end position="272"/>
    </location>
</feature>
<name>A0A1H5V0N2_XYLRU</name>
<dbReference type="Pfam" id="PF03235">
    <property type="entry name" value="GmrSD_N"/>
    <property type="match status" value="1"/>
</dbReference>